<name>A0A0N8H3I6_9FLAO</name>
<proteinExistence type="predicted"/>
<dbReference type="AlphaFoldDB" id="A0A0N8H3I6"/>
<dbReference type="OrthoDB" id="1451549at2"/>
<sequence>MIEKLLEHAEEFENRTLSHMSTSDRVAASREVKKLILDINEVYKESKDPNLMDTMKRLTEKKKKIEKRIKGTPLV</sequence>
<keyword evidence="2" id="KW-1185">Reference proteome</keyword>
<dbReference type="RefSeq" id="WP_054560163.1">
    <property type="nucleotide sequence ID" value="NZ_LDJX01000007.1"/>
</dbReference>
<gene>
    <name evidence="1" type="ORF">I595_3172</name>
</gene>
<protein>
    <submittedName>
        <fullName evidence="1">Uncharacterized protein</fullName>
    </submittedName>
</protein>
<dbReference type="PATRIC" id="fig|1300341.3.peg.3319"/>
<dbReference type="STRING" id="1300341.I595_3172"/>
<organism evidence="1 2">
    <name type="scientific">Croceitalea dokdonensis DOKDO 023</name>
    <dbReference type="NCBI Taxonomy" id="1300341"/>
    <lineage>
        <taxon>Bacteria</taxon>
        <taxon>Pseudomonadati</taxon>
        <taxon>Bacteroidota</taxon>
        <taxon>Flavobacteriia</taxon>
        <taxon>Flavobacteriales</taxon>
        <taxon>Flavobacteriaceae</taxon>
        <taxon>Croceitalea</taxon>
    </lineage>
</organism>
<dbReference type="EMBL" id="LDJX01000007">
    <property type="protein sequence ID" value="KPM30676.1"/>
    <property type="molecule type" value="Genomic_DNA"/>
</dbReference>
<dbReference type="Proteomes" id="UP000050280">
    <property type="component" value="Unassembled WGS sequence"/>
</dbReference>
<evidence type="ECO:0000313" key="1">
    <source>
        <dbReference type="EMBL" id="KPM30676.1"/>
    </source>
</evidence>
<reference evidence="1 2" key="1">
    <citation type="submission" date="2015-09" db="EMBL/GenBank/DDBJ databases">
        <title>Genome sequence of the marine flavobacterium Croceitalea dokdonensis DOKDO 023 that contains proton- and sodium-pumping rhodopsins.</title>
        <authorList>
            <person name="Kwon S.-K."/>
            <person name="Lee H.K."/>
            <person name="Kwak M.-J."/>
            <person name="Kim J.F."/>
        </authorList>
    </citation>
    <scope>NUCLEOTIDE SEQUENCE [LARGE SCALE GENOMIC DNA]</scope>
    <source>
        <strain evidence="1 2">DOKDO 023</strain>
    </source>
</reference>
<accession>A0A0N8H3I6</accession>
<evidence type="ECO:0000313" key="2">
    <source>
        <dbReference type="Proteomes" id="UP000050280"/>
    </source>
</evidence>
<comment type="caution">
    <text evidence="1">The sequence shown here is derived from an EMBL/GenBank/DDBJ whole genome shotgun (WGS) entry which is preliminary data.</text>
</comment>